<dbReference type="SUPFAM" id="SSF52540">
    <property type="entry name" value="P-loop containing nucleoside triphosphate hydrolases"/>
    <property type="match status" value="2"/>
</dbReference>
<dbReference type="GO" id="GO:0016887">
    <property type="term" value="F:ATP hydrolysis activity"/>
    <property type="evidence" value="ECO:0007669"/>
    <property type="project" value="InterPro"/>
</dbReference>
<dbReference type="InterPro" id="IPR027417">
    <property type="entry name" value="P-loop_NTPase"/>
</dbReference>
<name>A0AAN8XEH3_HALRR</name>
<gene>
    <name evidence="4" type="ORF">SK128_027909</name>
</gene>
<sequence length="421" mass="46603">MLCTNRDQGSDTGVITALLHLLDGLNATSMDDNHIGILVIGTATNPHILDAALRRPGRISYDITLSSPDKTERVAILSKMLQRVENNILEEDVGLIASRTPGYVGGDLHNVMLEAVMLSEGRLLTLHDLENAVAVIKPMALRNSTAVDHKIPLTDVYGYKALKSKLQESLNLSLSYGHIFEDCGLSPPTRYLIFGPPGCGKSSLIMALSTEFHMSVIRIKRSTVLGKYFGESEQNLTKLFAQAQESSPCIIHFENFEGLAGKTKADDGSSDVEGRIINHLKVQLDGIFRSSGIFIFAETNRPDLLDKDVIRPGRFHEYYFMDLPESEDRLSILQQNLSDVSFSYDLSFPYLAEKTSGFTVAEVLQLCSELEQQIKELGEAEFLSITNVEEVLDSLSPSTSKKMLQKLAKFSDIYYTAQGNK</sequence>
<dbReference type="GO" id="GO:0005737">
    <property type="term" value="C:cytoplasm"/>
    <property type="evidence" value="ECO:0007669"/>
    <property type="project" value="TreeGrafter"/>
</dbReference>
<dbReference type="SMART" id="SM00382">
    <property type="entry name" value="AAA"/>
    <property type="match status" value="1"/>
</dbReference>
<dbReference type="Proteomes" id="UP001381693">
    <property type="component" value="Unassembled WGS sequence"/>
</dbReference>
<dbReference type="PANTHER" id="PTHR23077">
    <property type="entry name" value="AAA-FAMILY ATPASE"/>
    <property type="match status" value="1"/>
</dbReference>
<protein>
    <recommendedName>
        <fullName evidence="3">AAA+ ATPase domain-containing protein</fullName>
    </recommendedName>
</protein>
<evidence type="ECO:0000259" key="3">
    <source>
        <dbReference type="SMART" id="SM00382"/>
    </source>
</evidence>
<dbReference type="InterPro" id="IPR003593">
    <property type="entry name" value="AAA+_ATPase"/>
</dbReference>
<evidence type="ECO:0000313" key="5">
    <source>
        <dbReference type="Proteomes" id="UP001381693"/>
    </source>
</evidence>
<feature type="domain" description="AAA+ ATPase" evidence="3">
    <location>
        <begin position="187"/>
        <end position="325"/>
    </location>
</feature>
<dbReference type="Gene3D" id="3.40.50.300">
    <property type="entry name" value="P-loop containing nucleotide triphosphate hydrolases"/>
    <property type="match status" value="2"/>
</dbReference>
<organism evidence="4 5">
    <name type="scientific">Halocaridina rubra</name>
    <name type="common">Hawaiian red shrimp</name>
    <dbReference type="NCBI Taxonomy" id="373956"/>
    <lineage>
        <taxon>Eukaryota</taxon>
        <taxon>Metazoa</taxon>
        <taxon>Ecdysozoa</taxon>
        <taxon>Arthropoda</taxon>
        <taxon>Crustacea</taxon>
        <taxon>Multicrustacea</taxon>
        <taxon>Malacostraca</taxon>
        <taxon>Eumalacostraca</taxon>
        <taxon>Eucarida</taxon>
        <taxon>Decapoda</taxon>
        <taxon>Pleocyemata</taxon>
        <taxon>Caridea</taxon>
        <taxon>Atyoidea</taxon>
        <taxon>Atyidae</taxon>
        <taxon>Halocaridina</taxon>
    </lineage>
</organism>
<evidence type="ECO:0000256" key="2">
    <source>
        <dbReference type="ARBA" id="ARBA00022840"/>
    </source>
</evidence>
<keyword evidence="5" id="KW-1185">Reference proteome</keyword>
<dbReference type="Pfam" id="PF00004">
    <property type="entry name" value="AAA"/>
    <property type="match status" value="1"/>
</dbReference>
<comment type="caution">
    <text evidence="4">The sequence shown here is derived from an EMBL/GenBank/DDBJ whole genome shotgun (WGS) entry which is preliminary data.</text>
</comment>
<evidence type="ECO:0000313" key="4">
    <source>
        <dbReference type="EMBL" id="KAK7081917.1"/>
    </source>
</evidence>
<dbReference type="PANTHER" id="PTHR23077:SF27">
    <property type="entry name" value="ATPASE FAMILY GENE 2 PROTEIN HOMOLOG A"/>
    <property type="match status" value="1"/>
</dbReference>
<dbReference type="InterPro" id="IPR003959">
    <property type="entry name" value="ATPase_AAA_core"/>
</dbReference>
<dbReference type="Gene3D" id="1.10.8.60">
    <property type="match status" value="2"/>
</dbReference>
<keyword evidence="2" id="KW-0067">ATP-binding</keyword>
<dbReference type="GO" id="GO:0005524">
    <property type="term" value="F:ATP binding"/>
    <property type="evidence" value="ECO:0007669"/>
    <property type="project" value="UniProtKB-KW"/>
</dbReference>
<dbReference type="AlphaFoldDB" id="A0AAN8XEH3"/>
<keyword evidence="1" id="KW-0547">Nucleotide-binding</keyword>
<proteinExistence type="predicted"/>
<evidence type="ECO:0000256" key="1">
    <source>
        <dbReference type="ARBA" id="ARBA00022741"/>
    </source>
</evidence>
<reference evidence="4 5" key="1">
    <citation type="submission" date="2023-11" db="EMBL/GenBank/DDBJ databases">
        <title>Halocaridina rubra genome assembly.</title>
        <authorList>
            <person name="Smith C."/>
        </authorList>
    </citation>
    <scope>NUCLEOTIDE SEQUENCE [LARGE SCALE GENOMIC DNA]</scope>
    <source>
        <strain evidence="4">EP-1</strain>
        <tissue evidence="4">Whole</tissue>
    </source>
</reference>
<dbReference type="InterPro" id="IPR050168">
    <property type="entry name" value="AAA_ATPase_domain"/>
</dbReference>
<accession>A0AAN8XEH3</accession>
<dbReference type="EMBL" id="JAXCGZ010004341">
    <property type="protein sequence ID" value="KAK7081917.1"/>
    <property type="molecule type" value="Genomic_DNA"/>
</dbReference>